<keyword evidence="2" id="KW-0698">rRNA processing</keyword>
<dbReference type="GO" id="GO:0008173">
    <property type="term" value="F:RNA methyltransferase activity"/>
    <property type="evidence" value="ECO:0007669"/>
    <property type="project" value="InterPro"/>
</dbReference>
<name>A0AAD3DNJ8_9CHLO</name>
<dbReference type="GO" id="GO:0003723">
    <property type="term" value="F:RNA binding"/>
    <property type="evidence" value="ECO:0007669"/>
    <property type="project" value="UniProtKB-UniRule"/>
</dbReference>
<dbReference type="PRINTS" id="PR02008">
    <property type="entry name" value="RCMTFAMILY"/>
</dbReference>
<keyword evidence="11" id="KW-1185">Reference proteome</keyword>
<keyword evidence="7" id="KW-0489">Methyltransferase</keyword>
<keyword evidence="7" id="KW-0808">Transferase</keyword>
<sequence length="386" mass="40075">MRSSKQTYARGHRAKGKQQDNSKEFEKYYSGIYGDRWPSLREALIRPTVHSAVANGFIPSASAAACTTAGLTPLLSVGPLHAYRRTQSSGPYPSPPLDPASALRAWYWMDLASVLPVLLLQPRRGDVVLDMCAAPGGKSSLAAQWLFGPNQQQQQQQQGPAVAAVGAVVGAGAAASSAGAGAEAGPAREALAAGAAVASEEGAAERIPATAEAASTSASAAAPCCSSSSGQEEAAATPPPASPLPLPLPLPLAPGKLVCNEADRVRLQRLHRVLEEYLPVAARAHVEVLNYRGQLYWARNQAARYDAVLVDAPCSSDRHVLQQAVAGAGGGGAGGKGQMAAADWSLEGCKRIADEQLQLCLAALRCLRPGGRLVYSTCSISPLQND</sequence>
<feature type="non-terminal residue" evidence="10">
    <location>
        <position position="386"/>
    </location>
</feature>
<evidence type="ECO:0000256" key="7">
    <source>
        <dbReference type="PROSITE-ProRule" id="PRU01023"/>
    </source>
</evidence>
<dbReference type="Gene3D" id="6.20.240.40">
    <property type="match status" value="1"/>
</dbReference>
<keyword evidence="7" id="KW-0694">RNA-binding</keyword>
<dbReference type="Gene3D" id="3.40.50.150">
    <property type="entry name" value="Vaccinia Virus protein VP39"/>
    <property type="match status" value="1"/>
</dbReference>
<keyword evidence="3" id="KW-0809">Transit peptide</keyword>
<dbReference type="Proteomes" id="UP001054857">
    <property type="component" value="Unassembled WGS sequence"/>
</dbReference>
<dbReference type="GO" id="GO:0005762">
    <property type="term" value="C:mitochondrial large ribosomal subunit"/>
    <property type="evidence" value="ECO:0007669"/>
    <property type="project" value="TreeGrafter"/>
</dbReference>
<dbReference type="AlphaFoldDB" id="A0AAD3DNJ8"/>
<evidence type="ECO:0000256" key="5">
    <source>
        <dbReference type="ARBA" id="ARBA00042050"/>
    </source>
</evidence>
<comment type="catalytic activity">
    <reaction evidence="6">
        <text>a cytidine in rRNA + S-adenosyl-L-methionine = a 5-methylcytidine in rRNA + S-adenosyl-L-homocysteine + H(+)</text>
        <dbReference type="Rhea" id="RHEA:61484"/>
        <dbReference type="Rhea" id="RHEA-COMP:15836"/>
        <dbReference type="Rhea" id="RHEA-COMP:15837"/>
        <dbReference type="ChEBI" id="CHEBI:15378"/>
        <dbReference type="ChEBI" id="CHEBI:57856"/>
        <dbReference type="ChEBI" id="CHEBI:59789"/>
        <dbReference type="ChEBI" id="CHEBI:74483"/>
        <dbReference type="ChEBI" id="CHEBI:82748"/>
    </reaction>
</comment>
<dbReference type="PROSITE" id="PS51686">
    <property type="entry name" value="SAM_MT_RSMB_NOP"/>
    <property type="match status" value="1"/>
</dbReference>
<evidence type="ECO:0000256" key="6">
    <source>
        <dbReference type="ARBA" id="ARBA00049302"/>
    </source>
</evidence>
<evidence type="ECO:0000256" key="1">
    <source>
        <dbReference type="ARBA" id="ARBA00004173"/>
    </source>
</evidence>
<dbReference type="InterPro" id="IPR023267">
    <property type="entry name" value="RCMT"/>
</dbReference>
<evidence type="ECO:0000313" key="11">
    <source>
        <dbReference type="Proteomes" id="UP001054857"/>
    </source>
</evidence>
<evidence type="ECO:0000256" key="3">
    <source>
        <dbReference type="ARBA" id="ARBA00022946"/>
    </source>
</evidence>
<evidence type="ECO:0000256" key="8">
    <source>
        <dbReference type="SAM" id="MobiDB-lite"/>
    </source>
</evidence>
<evidence type="ECO:0000313" key="10">
    <source>
        <dbReference type="EMBL" id="GFR43853.1"/>
    </source>
</evidence>
<feature type="active site" description="Nucleophile" evidence="7">
    <location>
        <position position="378"/>
    </location>
</feature>
<dbReference type="SUPFAM" id="SSF53335">
    <property type="entry name" value="S-adenosyl-L-methionine-dependent methyltransferases"/>
    <property type="match status" value="1"/>
</dbReference>
<feature type="region of interest" description="Disordered" evidence="8">
    <location>
        <begin position="1"/>
        <end position="21"/>
    </location>
</feature>
<evidence type="ECO:0000256" key="2">
    <source>
        <dbReference type="ARBA" id="ARBA00022552"/>
    </source>
</evidence>
<accession>A0AAD3DNJ8</accession>
<keyword evidence="4" id="KW-0496">Mitochondrion</keyword>
<dbReference type="PANTHER" id="PTHR22808:SF3">
    <property type="entry name" value="5-METHYLCYTOSINE RRNA METHYLTRANSFERASE NSUN4"/>
    <property type="match status" value="1"/>
</dbReference>
<feature type="binding site" evidence="7">
    <location>
        <position position="311"/>
    </location>
    <ligand>
        <name>S-adenosyl-L-methionine</name>
        <dbReference type="ChEBI" id="CHEBI:59789"/>
    </ligand>
</feature>
<dbReference type="InterPro" id="IPR001678">
    <property type="entry name" value="MeTrfase_RsmB-F_NOP2_dom"/>
</dbReference>
<gene>
    <name evidence="10" type="ORF">Agub_g4979</name>
</gene>
<feature type="domain" description="SAM-dependent MTase RsmB/NOP-type" evidence="9">
    <location>
        <begin position="255"/>
        <end position="386"/>
    </location>
</feature>
<evidence type="ECO:0000256" key="4">
    <source>
        <dbReference type="ARBA" id="ARBA00023128"/>
    </source>
</evidence>
<comment type="caution">
    <text evidence="10">The sequence shown here is derived from an EMBL/GenBank/DDBJ whole genome shotgun (WGS) entry which is preliminary data.</text>
</comment>
<protein>
    <recommendedName>
        <fullName evidence="5">NOL1/NOP2/Sun domain family member 4</fullName>
    </recommendedName>
</protein>
<reference evidence="10 11" key="1">
    <citation type="journal article" date="2021" name="Sci. Rep.">
        <title>Genome sequencing of the multicellular alga Astrephomene provides insights into convergent evolution of germ-soma differentiation.</title>
        <authorList>
            <person name="Yamashita S."/>
            <person name="Yamamoto K."/>
            <person name="Matsuzaki R."/>
            <person name="Suzuki S."/>
            <person name="Yamaguchi H."/>
            <person name="Hirooka S."/>
            <person name="Minakuchi Y."/>
            <person name="Miyagishima S."/>
            <person name="Kawachi M."/>
            <person name="Toyoda A."/>
            <person name="Nozaki H."/>
        </authorList>
    </citation>
    <scope>NUCLEOTIDE SEQUENCE [LARGE SCALE GENOMIC DNA]</scope>
    <source>
        <strain evidence="10 11">NIES-4017</strain>
    </source>
</reference>
<dbReference type="GO" id="GO:0031167">
    <property type="term" value="P:rRNA methylation"/>
    <property type="evidence" value="ECO:0007669"/>
    <property type="project" value="TreeGrafter"/>
</dbReference>
<organism evidence="10 11">
    <name type="scientific">Astrephomene gubernaculifera</name>
    <dbReference type="NCBI Taxonomy" id="47775"/>
    <lineage>
        <taxon>Eukaryota</taxon>
        <taxon>Viridiplantae</taxon>
        <taxon>Chlorophyta</taxon>
        <taxon>core chlorophytes</taxon>
        <taxon>Chlorophyceae</taxon>
        <taxon>CS clade</taxon>
        <taxon>Chlamydomonadales</taxon>
        <taxon>Astrephomenaceae</taxon>
        <taxon>Astrephomene</taxon>
    </lineage>
</organism>
<dbReference type="InterPro" id="IPR029063">
    <property type="entry name" value="SAM-dependent_MTases_sf"/>
</dbReference>
<feature type="region of interest" description="Disordered" evidence="8">
    <location>
        <begin position="221"/>
        <end position="242"/>
    </location>
</feature>
<evidence type="ECO:0000259" key="9">
    <source>
        <dbReference type="PROSITE" id="PS51686"/>
    </source>
</evidence>
<comment type="similarity">
    <text evidence="7">Belongs to the class I-like SAM-binding methyltransferase superfamily. RsmB/NOP family.</text>
</comment>
<dbReference type="PANTHER" id="PTHR22808">
    <property type="entry name" value="NCL1 YEAST -RELATED NOL1/NOP2/FMU SUN DOMAIN-CONTAINING"/>
    <property type="match status" value="1"/>
</dbReference>
<dbReference type="EMBL" id="BMAR01000006">
    <property type="protein sequence ID" value="GFR43853.1"/>
    <property type="molecule type" value="Genomic_DNA"/>
</dbReference>
<comment type="caution">
    <text evidence="7">Lacks conserved residue(s) required for the propagation of feature annotation.</text>
</comment>
<comment type="subcellular location">
    <subcellularLocation>
        <location evidence="1">Mitochondrion</location>
    </subcellularLocation>
</comment>
<proteinExistence type="inferred from homology"/>
<feature type="binding site" evidence="7">
    <location>
        <position position="261"/>
    </location>
    <ligand>
        <name>S-adenosyl-L-methionine</name>
        <dbReference type="ChEBI" id="CHEBI:59789"/>
    </ligand>
</feature>
<keyword evidence="7" id="KW-0949">S-adenosyl-L-methionine</keyword>